<evidence type="ECO:0000259" key="5">
    <source>
        <dbReference type="SMART" id="SM00822"/>
    </source>
</evidence>
<keyword evidence="2" id="KW-0560">Oxidoreductase</keyword>
<evidence type="ECO:0000256" key="4">
    <source>
        <dbReference type="SAM" id="MobiDB-lite"/>
    </source>
</evidence>
<dbReference type="Pfam" id="PF00106">
    <property type="entry name" value="adh_short"/>
    <property type="match status" value="1"/>
</dbReference>
<evidence type="ECO:0000313" key="7">
    <source>
        <dbReference type="Proteomes" id="UP001589748"/>
    </source>
</evidence>
<dbReference type="SUPFAM" id="SSF51735">
    <property type="entry name" value="NAD(P)-binding Rossmann-fold domains"/>
    <property type="match status" value="1"/>
</dbReference>
<dbReference type="EMBL" id="JBHMDM010000007">
    <property type="protein sequence ID" value="MFB9378009.1"/>
    <property type="molecule type" value="Genomic_DNA"/>
</dbReference>
<dbReference type="InterPro" id="IPR051911">
    <property type="entry name" value="SDR_oxidoreductase"/>
</dbReference>
<dbReference type="CDD" id="cd05374">
    <property type="entry name" value="17beta-HSD-like_SDR_c"/>
    <property type="match status" value="1"/>
</dbReference>
<evidence type="ECO:0000256" key="3">
    <source>
        <dbReference type="RuleBase" id="RU000363"/>
    </source>
</evidence>
<evidence type="ECO:0000256" key="2">
    <source>
        <dbReference type="ARBA" id="ARBA00023002"/>
    </source>
</evidence>
<name>A0ABV5LVD3_9ACTN</name>
<gene>
    <name evidence="6" type="ORF">ACFFVI_13635</name>
</gene>
<dbReference type="SMART" id="SM00822">
    <property type="entry name" value="PKS_KR"/>
    <property type="match status" value="1"/>
</dbReference>
<proteinExistence type="inferred from homology"/>
<dbReference type="InterPro" id="IPR036291">
    <property type="entry name" value="NAD(P)-bd_dom_sf"/>
</dbReference>
<organism evidence="6 7">
    <name type="scientific">Kineococcus gynurae</name>
    <dbReference type="NCBI Taxonomy" id="452979"/>
    <lineage>
        <taxon>Bacteria</taxon>
        <taxon>Bacillati</taxon>
        <taxon>Actinomycetota</taxon>
        <taxon>Actinomycetes</taxon>
        <taxon>Kineosporiales</taxon>
        <taxon>Kineosporiaceae</taxon>
        <taxon>Kineococcus</taxon>
    </lineage>
</organism>
<dbReference type="PRINTS" id="PR00081">
    <property type="entry name" value="GDHRDH"/>
</dbReference>
<comment type="similarity">
    <text evidence="1 3">Belongs to the short-chain dehydrogenases/reductases (SDR) family.</text>
</comment>
<keyword evidence="7" id="KW-1185">Reference proteome</keyword>
<accession>A0ABV5LVD3</accession>
<dbReference type="Proteomes" id="UP001589748">
    <property type="component" value="Unassembled WGS sequence"/>
</dbReference>
<dbReference type="NCBIfam" id="NF004824">
    <property type="entry name" value="PRK06180.1"/>
    <property type="match status" value="1"/>
</dbReference>
<evidence type="ECO:0000256" key="1">
    <source>
        <dbReference type="ARBA" id="ARBA00006484"/>
    </source>
</evidence>
<dbReference type="PROSITE" id="PS00061">
    <property type="entry name" value="ADH_SHORT"/>
    <property type="match status" value="1"/>
</dbReference>
<dbReference type="InterPro" id="IPR002347">
    <property type="entry name" value="SDR_fam"/>
</dbReference>
<dbReference type="PANTHER" id="PTHR43976:SF16">
    <property type="entry name" value="SHORT-CHAIN DEHYDROGENASE_REDUCTASE FAMILY PROTEIN"/>
    <property type="match status" value="1"/>
</dbReference>
<dbReference type="PRINTS" id="PR00080">
    <property type="entry name" value="SDRFAMILY"/>
</dbReference>
<protein>
    <submittedName>
        <fullName evidence="6">Oxidoreductase</fullName>
    </submittedName>
</protein>
<evidence type="ECO:0000313" key="6">
    <source>
        <dbReference type="EMBL" id="MFB9378009.1"/>
    </source>
</evidence>
<dbReference type="RefSeq" id="WP_380137546.1">
    <property type="nucleotide sequence ID" value="NZ_JBHLUI010000008.1"/>
</dbReference>
<dbReference type="Gene3D" id="3.40.50.720">
    <property type="entry name" value="NAD(P)-binding Rossmann-like Domain"/>
    <property type="match status" value="1"/>
</dbReference>
<reference evidence="6 7" key="1">
    <citation type="submission" date="2024-09" db="EMBL/GenBank/DDBJ databases">
        <authorList>
            <person name="Sun Q."/>
            <person name="Mori K."/>
        </authorList>
    </citation>
    <scope>NUCLEOTIDE SEQUENCE [LARGE SCALE GENOMIC DNA]</scope>
    <source>
        <strain evidence="6 7">TISTR 1856</strain>
    </source>
</reference>
<dbReference type="InterPro" id="IPR057326">
    <property type="entry name" value="KR_dom"/>
</dbReference>
<dbReference type="InterPro" id="IPR020904">
    <property type="entry name" value="Sc_DH/Rdtase_CS"/>
</dbReference>
<feature type="domain" description="Ketoreductase" evidence="5">
    <location>
        <begin position="2"/>
        <end position="183"/>
    </location>
</feature>
<dbReference type="PANTHER" id="PTHR43976">
    <property type="entry name" value="SHORT CHAIN DEHYDROGENASE"/>
    <property type="match status" value="1"/>
</dbReference>
<feature type="region of interest" description="Disordered" evidence="4">
    <location>
        <begin position="202"/>
        <end position="221"/>
    </location>
</feature>
<comment type="caution">
    <text evidence="6">The sequence shown here is derived from an EMBL/GenBank/DDBJ whole genome shotgun (WGS) entry which is preliminary data.</text>
</comment>
<sequence>MTTWLITGCSTGLGRALAEAVLDGGDEVVVTARDTSTIADLADAHPGTAHVSALDVTDPAAVRRVVAEAEERFGGVDVLVNNAGYGYRAAVEEGDDGDVRRLFDTHVFGTVDMIKAVLPGMRARRRGRIVNLSSIGAHVSPAGSGYYAAAKAAVEGLSHSLRAEVAPLGIGVTVVAPGGFRTDFAGRSLTGSAEAIEDYAQTAGPRRVENDRVHGTQPGDPARAAQAIRTVVAAPEPPALIFLGTDALGAIEQVWDARRAEVGRWRELSASTDLSAGTDPT</sequence>